<evidence type="ECO:0000313" key="1">
    <source>
        <dbReference type="EMBL" id="MBA7900565.1"/>
    </source>
</evidence>
<protein>
    <submittedName>
        <fullName evidence="1">Carboxypeptidase regulatory-like domain-containing protein</fullName>
    </submittedName>
</protein>
<name>A0A7W3ANB1_9ESCH</name>
<gene>
    <name evidence="1" type="ORF">HV245_20840</name>
</gene>
<evidence type="ECO:0000313" key="2">
    <source>
        <dbReference type="Proteomes" id="UP000518474"/>
    </source>
</evidence>
<dbReference type="PROSITE" id="PS51257">
    <property type="entry name" value="PROKAR_LIPOPROTEIN"/>
    <property type="match status" value="1"/>
</dbReference>
<accession>A0A7W3ANB1</accession>
<dbReference type="GO" id="GO:0004180">
    <property type="term" value="F:carboxypeptidase activity"/>
    <property type="evidence" value="ECO:0007669"/>
    <property type="project" value="UniProtKB-KW"/>
</dbReference>
<sequence>MKKTILAAIVCAFALSGCAPIQKQVVKRPAFPVEEYQALPKEGTGKVKGELFGMTRGGDVKIGAGSKITLRPYTTYIKNTPQINYNTQILETIDGRAVEYDKTVLTDAQGKFEFENVPPGQYEVFGSFSWYAGNYPQVIILDEIITVKNGDVIQVQP</sequence>
<proteinExistence type="predicted"/>
<keyword evidence="1" id="KW-0645">Protease</keyword>
<keyword evidence="1" id="KW-0121">Carboxypeptidase</keyword>
<dbReference type="Gene3D" id="2.60.40.1120">
    <property type="entry name" value="Carboxypeptidase-like, regulatory domain"/>
    <property type="match status" value="1"/>
</dbReference>
<dbReference type="Proteomes" id="UP000518474">
    <property type="component" value="Unassembled WGS sequence"/>
</dbReference>
<dbReference type="SUPFAM" id="SSF117074">
    <property type="entry name" value="Hypothetical protein PA1324"/>
    <property type="match status" value="1"/>
</dbReference>
<keyword evidence="1" id="KW-0378">Hydrolase</keyword>
<dbReference type="AlphaFoldDB" id="A0A7W3ANB1"/>
<organism evidence="1 2">
    <name type="scientific">Escherichia marmotae</name>
    <dbReference type="NCBI Taxonomy" id="1499973"/>
    <lineage>
        <taxon>Bacteria</taxon>
        <taxon>Pseudomonadati</taxon>
        <taxon>Pseudomonadota</taxon>
        <taxon>Gammaproteobacteria</taxon>
        <taxon>Enterobacterales</taxon>
        <taxon>Enterobacteriaceae</taxon>
        <taxon>Escherichia</taxon>
    </lineage>
</organism>
<dbReference type="EMBL" id="JABXPT010000014">
    <property type="protein sequence ID" value="MBA7900565.1"/>
    <property type="molecule type" value="Genomic_DNA"/>
</dbReference>
<comment type="caution">
    <text evidence="1">The sequence shown here is derived from an EMBL/GenBank/DDBJ whole genome shotgun (WGS) entry which is preliminary data.</text>
</comment>
<reference evidence="1 2" key="1">
    <citation type="submission" date="2020-06" db="EMBL/GenBank/DDBJ databases">
        <title>REHAB project genomes.</title>
        <authorList>
            <person name="Shaw L.P."/>
        </authorList>
    </citation>
    <scope>NUCLEOTIDE SEQUENCE [LARGE SCALE GENOMIC DNA]</scope>
    <source>
        <strain evidence="1 2">RHBSTW-00604</strain>
    </source>
</reference>
<dbReference type="RefSeq" id="WP_016262440.1">
    <property type="nucleotide sequence ID" value="NZ_CP056699.1"/>
</dbReference>